<dbReference type="SUPFAM" id="SSF46955">
    <property type="entry name" value="Putative DNA-binding domain"/>
    <property type="match status" value="1"/>
</dbReference>
<sequence length="304" mass="34395">MPLNKLAEPPVSNNAKWFSIGEAAEVTGVNPVTLRAWQRRFGLVIPKRTDKGHRLYSSQHLSQIKEILYWLNKGVAISKVKPLLNSSVRQVAANSLLQNAQLKPEEVSYWQANILFLNQCCIALDASALHKKLTELSAMYPFAILKNCLYWPWLGEYDNTMAERVDAAIVRAWVRSELAAYFSAPRLTLLQCSMPATLLVSIASEAHWSPLLLSAELSAYNIKHQPLQVSRLSELDLLTQRMAYYRILVIAHPQFSKHDTRALKLLMQTHPDRVHLVGIYAKGINQDLQLSHLSVSDIVQHDPQ</sequence>
<keyword evidence="1" id="KW-0805">Transcription regulation</keyword>
<name>A0ABZ0K1U4_9GAMM</name>
<dbReference type="CDD" id="cd01104">
    <property type="entry name" value="HTH_MlrA-CarA"/>
    <property type="match status" value="1"/>
</dbReference>
<reference evidence="5 6" key="1">
    <citation type="submission" date="2023-10" db="EMBL/GenBank/DDBJ databases">
        <title>Complete genome sequence of Shewanella sp. DAU334.</title>
        <authorList>
            <person name="Lee Y.-S."/>
            <person name="Jeong H.-R."/>
            <person name="Hwang E.-J."/>
            <person name="Choi Y.-L."/>
            <person name="Kim G.-D."/>
        </authorList>
    </citation>
    <scope>NUCLEOTIDE SEQUENCE [LARGE SCALE GENOMIC DNA]</scope>
    <source>
        <strain evidence="5 6">DAU334</strain>
    </source>
</reference>
<evidence type="ECO:0000256" key="3">
    <source>
        <dbReference type="ARBA" id="ARBA00023163"/>
    </source>
</evidence>
<keyword evidence="2" id="KW-0238">DNA-binding</keyword>
<organism evidence="5 6">
    <name type="scientific">Shewanella youngdeokensis</name>
    <dbReference type="NCBI Taxonomy" id="2999068"/>
    <lineage>
        <taxon>Bacteria</taxon>
        <taxon>Pseudomonadati</taxon>
        <taxon>Pseudomonadota</taxon>
        <taxon>Gammaproteobacteria</taxon>
        <taxon>Alteromonadales</taxon>
        <taxon>Shewanellaceae</taxon>
        <taxon>Shewanella</taxon>
    </lineage>
</organism>
<protein>
    <submittedName>
        <fullName evidence="5">MerR family transcriptional regulator</fullName>
    </submittedName>
</protein>
<dbReference type="Proteomes" id="UP001529491">
    <property type="component" value="Chromosome"/>
</dbReference>
<evidence type="ECO:0000259" key="4">
    <source>
        <dbReference type="PROSITE" id="PS50937"/>
    </source>
</evidence>
<dbReference type="EMBL" id="CP136522">
    <property type="protein sequence ID" value="WOT05759.1"/>
    <property type="molecule type" value="Genomic_DNA"/>
</dbReference>
<evidence type="ECO:0000256" key="2">
    <source>
        <dbReference type="ARBA" id="ARBA00023125"/>
    </source>
</evidence>
<dbReference type="InterPro" id="IPR009061">
    <property type="entry name" value="DNA-bd_dom_put_sf"/>
</dbReference>
<dbReference type="Gene3D" id="1.10.1660.10">
    <property type="match status" value="1"/>
</dbReference>
<evidence type="ECO:0000256" key="1">
    <source>
        <dbReference type="ARBA" id="ARBA00023015"/>
    </source>
</evidence>
<accession>A0ABZ0K1U4</accession>
<dbReference type="InterPro" id="IPR000551">
    <property type="entry name" value="MerR-type_HTH_dom"/>
</dbReference>
<dbReference type="Pfam" id="PF13411">
    <property type="entry name" value="MerR_1"/>
    <property type="match status" value="1"/>
</dbReference>
<dbReference type="RefSeq" id="WP_310470021.1">
    <property type="nucleotide sequence ID" value="NZ_CP136522.1"/>
</dbReference>
<dbReference type="PANTHER" id="PTHR30204:SF67">
    <property type="entry name" value="HTH-TYPE TRANSCRIPTIONAL REGULATOR MLRA-RELATED"/>
    <property type="match status" value="1"/>
</dbReference>
<dbReference type="PROSITE" id="PS50937">
    <property type="entry name" value="HTH_MERR_2"/>
    <property type="match status" value="1"/>
</dbReference>
<evidence type="ECO:0000313" key="6">
    <source>
        <dbReference type="Proteomes" id="UP001529491"/>
    </source>
</evidence>
<dbReference type="InterPro" id="IPR047057">
    <property type="entry name" value="MerR_fam"/>
</dbReference>
<keyword evidence="3" id="KW-0804">Transcription</keyword>
<dbReference type="PANTHER" id="PTHR30204">
    <property type="entry name" value="REDOX-CYCLING DRUG-SENSING TRANSCRIPTIONAL ACTIVATOR SOXR"/>
    <property type="match status" value="1"/>
</dbReference>
<dbReference type="PROSITE" id="PS00552">
    <property type="entry name" value="HTH_MERR_1"/>
    <property type="match status" value="1"/>
</dbReference>
<dbReference type="SMART" id="SM00422">
    <property type="entry name" value="HTH_MERR"/>
    <property type="match status" value="1"/>
</dbReference>
<proteinExistence type="predicted"/>
<evidence type="ECO:0000313" key="5">
    <source>
        <dbReference type="EMBL" id="WOT05759.1"/>
    </source>
</evidence>
<feature type="domain" description="HTH merR-type" evidence="4">
    <location>
        <begin position="17"/>
        <end position="86"/>
    </location>
</feature>
<keyword evidence="6" id="KW-1185">Reference proteome</keyword>
<gene>
    <name evidence="5" type="ORF">RGE70_02715</name>
</gene>